<reference evidence="1" key="2">
    <citation type="journal article" date="2021" name="Genome Biol. Evol.">
        <title>Developing a high-quality reference genome for a parasitic bivalve with doubly uniparental inheritance (Bivalvia: Unionida).</title>
        <authorList>
            <person name="Smith C.H."/>
        </authorList>
    </citation>
    <scope>NUCLEOTIDE SEQUENCE</scope>
    <source>
        <strain evidence="1">CHS0354</strain>
        <tissue evidence="1">Mantle</tissue>
    </source>
</reference>
<feature type="non-terminal residue" evidence="1">
    <location>
        <position position="72"/>
    </location>
</feature>
<reference evidence="1" key="1">
    <citation type="journal article" date="2021" name="Genome Biol. Evol.">
        <title>A High-Quality Reference Genome for a Parasitic Bivalve with Doubly Uniparental Inheritance (Bivalvia: Unionida).</title>
        <authorList>
            <person name="Smith C.H."/>
        </authorList>
    </citation>
    <scope>NUCLEOTIDE SEQUENCE</scope>
    <source>
        <strain evidence="1">CHS0354</strain>
    </source>
</reference>
<keyword evidence="2" id="KW-1185">Reference proteome</keyword>
<dbReference type="EMBL" id="JAEAOA010000749">
    <property type="protein sequence ID" value="KAK3579757.1"/>
    <property type="molecule type" value="Genomic_DNA"/>
</dbReference>
<comment type="caution">
    <text evidence="1">The sequence shown here is derived from an EMBL/GenBank/DDBJ whole genome shotgun (WGS) entry which is preliminary data.</text>
</comment>
<evidence type="ECO:0000313" key="1">
    <source>
        <dbReference type="EMBL" id="KAK3579757.1"/>
    </source>
</evidence>
<evidence type="ECO:0000313" key="2">
    <source>
        <dbReference type="Proteomes" id="UP001195483"/>
    </source>
</evidence>
<sequence length="72" mass="8629">DEYKLLKRKDVLLLAPGRKKGKQRGGGKTEWSLGALLNYWEKQRWTEEMMAIRNWIWIILVILFRRTNNIKG</sequence>
<dbReference type="Proteomes" id="UP001195483">
    <property type="component" value="Unassembled WGS sequence"/>
</dbReference>
<protein>
    <submittedName>
        <fullName evidence="1">Uncharacterized protein</fullName>
    </submittedName>
</protein>
<dbReference type="AlphaFoldDB" id="A0AAE0RU90"/>
<proteinExistence type="predicted"/>
<accession>A0AAE0RU90</accession>
<feature type="non-terminal residue" evidence="1">
    <location>
        <position position="1"/>
    </location>
</feature>
<organism evidence="1 2">
    <name type="scientific">Potamilus streckersoni</name>
    <dbReference type="NCBI Taxonomy" id="2493646"/>
    <lineage>
        <taxon>Eukaryota</taxon>
        <taxon>Metazoa</taxon>
        <taxon>Spiralia</taxon>
        <taxon>Lophotrochozoa</taxon>
        <taxon>Mollusca</taxon>
        <taxon>Bivalvia</taxon>
        <taxon>Autobranchia</taxon>
        <taxon>Heteroconchia</taxon>
        <taxon>Palaeoheterodonta</taxon>
        <taxon>Unionida</taxon>
        <taxon>Unionoidea</taxon>
        <taxon>Unionidae</taxon>
        <taxon>Ambleminae</taxon>
        <taxon>Lampsilini</taxon>
        <taxon>Potamilus</taxon>
    </lineage>
</organism>
<reference evidence="1" key="3">
    <citation type="submission" date="2023-05" db="EMBL/GenBank/DDBJ databases">
        <authorList>
            <person name="Smith C.H."/>
        </authorList>
    </citation>
    <scope>NUCLEOTIDE SEQUENCE</scope>
    <source>
        <strain evidence="1">CHS0354</strain>
        <tissue evidence="1">Mantle</tissue>
    </source>
</reference>
<gene>
    <name evidence="1" type="ORF">CHS0354_012383</name>
</gene>
<name>A0AAE0RU90_9BIVA</name>